<proteinExistence type="predicted"/>
<evidence type="ECO:0000256" key="2">
    <source>
        <dbReference type="ARBA" id="ARBA00022679"/>
    </source>
</evidence>
<dbReference type="PROSITE" id="PS00092">
    <property type="entry name" value="N6_MTASE"/>
    <property type="match status" value="1"/>
</dbReference>
<protein>
    <submittedName>
        <fullName evidence="6">Class I SAM-dependent RNA methyltransferase</fullName>
    </submittedName>
</protein>
<evidence type="ECO:0000259" key="5">
    <source>
        <dbReference type="Pfam" id="PF22020"/>
    </source>
</evidence>
<dbReference type="InterPro" id="IPR000241">
    <property type="entry name" value="RlmKL-like_Mtase"/>
</dbReference>
<dbReference type="PROSITE" id="PS01261">
    <property type="entry name" value="UPF0020"/>
    <property type="match status" value="1"/>
</dbReference>
<dbReference type="SUPFAM" id="SSF53335">
    <property type="entry name" value="S-adenosyl-L-methionine-dependent methyltransferases"/>
    <property type="match status" value="1"/>
</dbReference>
<feature type="domain" description="RlmL ferredoxin-like" evidence="5">
    <location>
        <begin position="8"/>
        <end position="63"/>
    </location>
</feature>
<evidence type="ECO:0000256" key="1">
    <source>
        <dbReference type="ARBA" id="ARBA00022603"/>
    </source>
</evidence>
<dbReference type="InterPro" id="IPR004114">
    <property type="entry name" value="THUMP_dom"/>
</dbReference>
<evidence type="ECO:0000313" key="7">
    <source>
        <dbReference type="Proteomes" id="UP001595629"/>
    </source>
</evidence>
<evidence type="ECO:0000259" key="3">
    <source>
        <dbReference type="Pfam" id="PF01170"/>
    </source>
</evidence>
<dbReference type="Pfam" id="PF02926">
    <property type="entry name" value="THUMP"/>
    <property type="match status" value="1"/>
</dbReference>
<dbReference type="PANTHER" id="PTHR47313:SF1">
    <property type="entry name" value="RIBOSOMAL RNA LARGE SUBUNIT METHYLTRANSFERASE K_L"/>
    <property type="match status" value="1"/>
</dbReference>
<dbReference type="EMBL" id="JBHRXI010000004">
    <property type="protein sequence ID" value="MFC3613454.1"/>
    <property type="molecule type" value="Genomic_DNA"/>
</dbReference>
<dbReference type="InterPro" id="IPR002052">
    <property type="entry name" value="DNA_methylase_N6_adenine_CS"/>
</dbReference>
<dbReference type="InterPro" id="IPR029063">
    <property type="entry name" value="SAM-dependent_MTases_sf"/>
</dbReference>
<dbReference type="RefSeq" id="WP_386734622.1">
    <property type="nucleotide sequence ID" value="NZ_JBHRXI010000004.1"/>
</dbReference>
<reference evidence="7" key="1">
    <citation type="journal article" date="2019" name="Int. J. Syst. Evol. Microbiol.">
        <title>The Global Catalogue of Microorganisms (GCM) 10K type strain sequencing project: providing services to taxonomists for standard genome sequencing and annotation.</title>
        <authorList>
            <consortium name="The Broad Institute Genomics Platform"/>
            <consortium name="The Broad Institute Genome Sequencing Center for Infectious Disease"/>
            <person name="Wu L."/>
            <person name="Ma J."/>
        </authorList>
    </citation>
    <scope>NUCLEOTIDE SEQUENCE [LARGE SCALE GENOMIC DNA]</scope>
    <source>
        <strain evidence="7">KCTC 42911</strain>
    </source>
</reference>
<feature type="domain" description="THUMP" evidence="4">
    <location>
        <begin position="75"/>
        <end position="151"/>
    </location>
</feature>
<dbReference type="Proteomes" id="UP001595629">
    <property type="component" value="Unassembled WGS sequence"/>
</dbReference>
<dbReference type="InterPro" id="IPR054170">
    <property type="entry name" value="RlmL_1st"/>
</dbReference>
<dbReference type="PANTHER" id="PTHR47313">
    <property type="entry name" value="RIBOSOMAL RNA LARGE SUBUNIT METHYLTRANSFERASE K/L"/>
    <property type="match status" value="1"/>
</dbReference>
<dbReference type="GO" id="GO:0008168">
    <property type="term" value="F:methyltransferase activity"/>
    <property type="evidence" value="ECO:0007669"/>
    <property type="project" value="UniProtKB-KW"/>
</dbReference>
<gene>
    <name evidence="6" type="ORF">ACFORG_06750</name>
</gene>
<evidence type="ECO:0000259" key="4">
    <source>
        <dbReference type="Pfam" id="PF02926"/>
    </source>
</evidence>
<feature type="domain" description="Ribosomal RNA large subunit methyltransferase K/L-like methyltransferase" evidence="3">
    <location>
        <begin position="160"/>
        <end position="345"/>
    </location>
</feature>
<sequence>MVSSSTHEIFLAATPGLERPLMQEAVERGFSGATVVPGGVTVTGDWTEVWRANLLLRGANRVLLRFAQFPAVHLAQLDKRSRKLPWADLLKPDVPVRVEATSRRSRIYHAGAARERVEKAIADTLGTRIDPEAEVKIMLRIEKDMCTFSVDTSGELLHKRGYKLSVAKAPLRETMAAMFLRECGFTGGEPVVDPMCGSGSFVIEGAEIAAGLAPGRDRSFAFEQLATFDADAWQRIRGTIETGAPQTLFFGFDRNPGAVDAARSNAEAAGIADWTRFSQATVSALKPPPGPPGLVIANPPYGLRIGDEKRLRALYGSLGKVLMERFSGWRAGIVTSSQSLARATRLPFEPAGPVVDHGGTKVRLYQTAPLK</sequence>
<dbReference type="Gene3D" id="3.40.50.150">
    <property type="entry name" value="Vaccinia Virus protein VP39"/>
    <property type="match status" value="1"/>
</dbReference>
<accession>A0ABV7TD13</accession>
<dbReference type="GO" id="GO:0032259">
    <property type="term" value="P:methylation"/>
    <property type="evidence" value="ECO:0007669"/>
    <property type="project" value="UniProtKB-KW"/>
</dbReference>
<dbReference type="Pfam" id="PF22020">
    <property type="entry name" value="RlmL_1st"/>
    <property type="match status" value="1"/>
</dbReference>
<organism evidence="6 7">
    <name type="scientific">Lutimaribacter marinistellae</name>
    <dbReference type="NCBI Taxonomy" id="1820329"/>
    <lineage>
        <taxon>Bacteria</taxon>
        <taxon>Pseudomonadati</taxon>
        <taxon>Pseudomonadota</taxon>
        <taxon>Alphaproteobacteria</taxon>
        <taxon>Rhodobacterales</taxon>
        <taxon>Roseobacteraceae</taxon>
        <taxon>Lutimaribacter</taxon>
    </lineage>
</organism>
<keyword evidence="7" id="KW-1185">Reference proteome</keyword>
<dbReference type="CDD" id="cd11715">
    <property type="entry name" value="THUMP_AdoMetMT"/>
    <property type="match status" value="1"/>
</dbReference>
<name>A0ABV7TD13_9RHOB</name>
<keyword evidence="2" id="KW-0808">Transferase</keyword>
<keyword evidence="1 6" id="KW-0489">Methyltransferase</keyword>
<dbReference type="Pfam" id="PF01170">
    <property type="entry name" value="UPF0020"/>
    <property type="match status" value="1"/>
</dbReference>
<comment type="caution">
    <text evidence="6">The sequence shown here is derived from an EMBL/GenBank/DDBJ whole genome shotgun (WGS) entry which is preliminary data.</text>
</comment>
<evidence type="ECO:0000313" key="6">
    <source>
        <dbReference type="EMBL" id="MFC3613454.1"/>
    </source>
</evidence>
<dbReference type="Gene3D" id="3.30.2130.30">
    <property type="match status" value="1"/>
</dbReference>
<dbReference type="InterPro" id="IPR053943">
    <property type="entry name" value="RlmKL-like_Mtase_CS"/>
</dbReference>